<proteinExistence type="predicted"/>
<feature type="compositionally biased region" description="Low complexity" evidence="1">
    <location>
        <begin position="387"/>
        <end position="399"/>
    </location>
</feature>
<reference evidence="2" key="1">
    <citation type="submission" date="2020-11" db="EMBL/GenBank/DDBJ databases">
        <authorList>
            <consortium name="DOE Joint Genome Institute"/>
            <person name="Ahrendt S."/>
            <person name="Riley R."/>
            <person name="Andreopoulos W."/>
            <person name="Labutti K."/>
            <person name="Pangilinan J."/>
            <person name="Ruiz-Duenas F.J."/>
            <person name="Barrasa J.M."/>
            <person name="Sanchez-Garcia M."/>
            <person name="Camarero S."/>
            <person name="Miyauchi S."/>
            <person name="Serrano A."/>
            <person name="Linde D."/>
            <person name="Babiker R."/>
            <person name="Drula E."/>
            <person name="Ayuso-Fernandez I."/>
            <person name="Pacheco R."/>
            <person name="Padilla G."/>
            <person name="Ferreira P."/>
            <person name="Barriuso J."/>
            <person name="Kellner H."/>
            <person name="Castanera R."/>
            <person name="Alfaro M."/>
            <person name="Ramirez L."/>
            <person name="Pisabarro A.G."/>
            <person name="Kuo A."/>
            <person name="Tritt A."/>
            <person name="Lipzen A."/>
            <person name="He G."/>
            <person name="Yan M."/>
            <person name="Ng V."/>
            <person name="Cullen D."/>
            <person name="Martin F."/>
            <person name="Rosso M.-N."/>
            <person name="Henrissat B."/>
            <person name="Hibbett D."/>
            <person name="Martinez A.T."/>
            <person name="Grigoriev I.V."/>
        </authorList>
    </citation>
    <scope>NUCLEOTIDE SEQUENCE</scope>
    <source>
        <strain evidence="2">CBS 506.95</strain>
    </source>
</reference>
<keyword evidence="3" id="KW-1185">Reference proteome</keyword>
<dbReference type="Proteomes" id="UP000807306">
    <property type="component" value="Unassembled WGS sequence"/>
</dbReference>
<comment type="caution">
    <text evidence="2">The sequence shown here is derived from an EMBL/GenBank/DDBJ whole genome shotgun (WGS) entry which is preliminary data.</text>
</comment>
<feature type="region of interest" description="Disordered" evidence="1">
    <location>
        <begin position="337"/>
        <end position="399"/>
    </location>
</feature>
<gene>
    <name evidence="2" type="ORF">CPB83DRAFT_869382</name>
</gene>
<sequence length="399" mass="42821">MMLYQKPSPINMSSPAQFSHRRHPSAPVVVVQPTRTPGLLSLSKPVRPTPPRQQPQQKQHNLRPSPKNHTKPTQGVVRAQALTPPAEIVEKSSVAYAPVTPPRGRSQAKHLKTKRSESQSALRGKHGRQPSPPIPTSSQPVSSQAEATIISNNAFDPFLDNVLPPSPTLTSRPSGKLAQRRQPTQPLSVPFPPTSNKMPAMARSAPVPSNMKRLRPLTKRSSTVQEFPICDDSSEYDPAPASLTPRRLYDNGPQTAPLSAGAPGTFPFTDFGGHSISAPPPSPNSPKKSRKHRRTPSEGVFHMSSDEEVSSGPGGYVLNPQVKSLFGLANVTPMKTSLAASPFVTPPSSRTVTPRARDSSPSGGSLPPVREGNEKAGFFASSTFQNSPSPDELPDPLLL</sequence>
<evidence type="ECO:0000256" key="1">
    <source>
        <dbReference type="SAM" id="MobiDB-lite"/>
    </source>
</evidence>
<accession>A0A9P6EH30</accession>
<dbReference type="OrthoDB" id="3226344at2759"/>
<name>A0A9P6EH30_9AGAR</name>
<protein>
    <submittedName>
        <fullName evidence="2">Uncharacterized protein</fullName>
    </submittedName>
</protein>
<evidence type="ECO:0000313" key="3">
    <source>
        <dbReference type="Proteomes" id="UP000807306"/>
    </source>
</evidence>
<dbReference type="AlphaFoldDB" id="A0A9P6EH30"/>
<organism evidence="2 3">
    <name type="scientific">Crepidotus variabilis</name>
    <dbReference type="NCBI Taxonomy" id="179855"/>
    <lineage>
        <taxon>Eukaryota</taxon>
        <taxon>Fungi</taxon>
        <taxon>Dikarya</taxon>
        <taxon>Basidiomycota</taxon>
        <taxon>Agaricomycotina</taxon>
        <taxon>Agaricomycetes</taxon>
        <taxon>Agaricomycetidae</taxon>
        <taxon>Agaricales</taxon>
        <taxon>Agaricineae</taxon>
        <taxon>Crepidotaceae</taxon>
        <taxon>Crepidotus</taxon>
    </lineage>
</organism>
<feature type="region of interest" description="Disordered" evidence="1">
    <location>
        <begin position="1"/>
        <end position="317"/>
    </location>
</feature>
<dbReference type="EMBL" id="MU157851">
    <property type="protein sequence ID" value="KAF9528594.1"/>
    <property type="molecule type" value="Genomic_DNA"/>
</dbReference>
<feature type="compositionally biased region" description="Polar residues" evidence="1">
    <location>
        <begin position="8"/>
        <end position="17"/>
    </location>
</feature>
<evidence type="ECO:0000313" key="2">
    <source>
        <dbReference type="EMBL" id="KAF9528594.1"/>
    </source>
</evidence>
<feature type="compositionally biased region" description="Polar residues" evidence="1">
    <location>
        <begin position="145"/>
        <end position="154"/>
    </location>
</feature>